<name>A0A9P4XTE5_CRYP1</name>
<accession>A0A9P4XTE5</accession>
<evidence type="ECO:0000256" key="1">
    <source>
        <dbReference type="SAM" id="MobiDB-lite"/>
    </source>
</evidence>
<sequence length="112" mass="11284">MQFSLFAVLLTATTALAAPRLANRQYPTSGLPFPSGLPTPTGPFPTGPYPTGPFPTGPFPSGPFPSGGLGQLPRDNAMEPRGAASHTGKPSGHHHHHTSGGPKPTGAPAGGI</sequence>
<comment type="caution">
    <text evidence="3">The sequence shown here is derived from an EMBL/GenBank/DDBJ whole genome shotgun (WGS) entry which is preliminary data.</text>
</comment>
<keyword evidence="4" id="KW-1185">Reference proteome</keyword>
<keyword evidence="2" id="KW-0732">Signal</keyword>
<feature type="signal peptide" evidence="2">
    <location>
        <begin position="1"/>
        <end position="17"/>
    </location>
</feature>
<feature type="compositionally biased region" description="Pro residues" evidence="1">
    <location>
        <begin position="35"/>
        <end position="63"/>
    </location>
</feature>
<organism evidence="3 4">
    <name type="scientific">Cryphonectria parasitica (strain ATCC 38755 / EP155)</name>
    <dbReference type="NCBI Taxonomy" id="660469"/>
    <lineage>
        <taxon>Eukaryota</taxon>
        <taxon>Fungi</taxon>
        <taxon>Dikarya</taxon>
        <taxon>Ascomycota</taxon>
        <taxon>Pezizomycotina</taxon>
        <taxon>Sordariomycetes</taxon>
        <taxon>Sordariomycetidae</taxon>
        <taxon>Diaporthales</taxon>
        <taxon>Cryphonectriaceae</taxon>
        <taxon>Cryphonectria-Endothia species complex</taxon>
        <taxon>Cryphonectria</taxon>
    </lineage>
</organism>
<dbReference type="Proteomes" id="UP000803844">
    <property type="component" value="Unassembled WGS sequence"/>
</dbReference>
<feature type="compositionally biased region" description="Low complexity" evidence="1">
    <location>
        <begin position="99"/>
        <end position="112"/>
    </location>
</feature>
<proteinExistence type="predicted"/>
<gene>
    <name evidence="3" type="ORF">M406DRAFT_73108</name>
</gene>
<reference evidence="3" key="1">
    <citation type="journal article" date="2020" name="Phytopathology">
        <title>Genome sequence of the chestnut blight fungus Cryphonectria parasitica EP155: A fundamental resource for an archetypical invasive plant pathogen.</title>
        <authorList>
            <person name="Crouch J.A."/>
            <person name="Dawe A."/>
            <person name="Aerts A."/>
            <person name="Barry K."/>
            <person name="Churchill A.C.L."/>
            <person name="Grimwood J."/>
            <person name="Hillman B."/>
            <person name="Milgroom M.G."/>
            <person name="Pangilinan J."/>
            <person name="Smith M."/>
            <person name="Salamov A."/>
            <person name="Schmutz J."/>
            <person name="Yadav J."/>
            <person name="Grigoriev I.V."/>
            <person name="Nuss D."/>
        </authorList>
    </citation>
    <scope>NUCLEOTIDE SEQUENCE</scope>
    <source>
        <strain evidence="3">EP155</strain>
    </source>
</reference>
<feature type="chain" id="PRO_5040410232" evidence="2">
    <location>
        <begin position="18"/>
        <end position="112"/>
    </location>
</feature>
<dbReference type="EMBL" id="MU032352">
    <property type="protein sequence ID" value="KAF3760634.1"/>
    <property type="molecule type" value="Genomic_DNA"/>
</dbReference>
<evidence type="ECO:0000313" key="4">
    <source>
        <dbReference type="Proteomes" id="UP000803844"/>
    </source>
</evidence>
<protein>
    <submittedName>
        <fullName evidence="3">Uncharacterized protein</fullName>
    </submittedName>
</protein>
<dbReference type="RefSeq" id="XP_040771613.1">
    <property type="nucleotide sequence ID" value="XM_040925606.1"/>
</dbReference>
<dbReference type="GeneID" id="63842735"/>
<feature type="region of interest" description="Disordered" evidence="1">
    <location>
        <begin position="18"/>
        <end position="112"/>
    </location>
</feature>
<evidence type="ECO:0000313" key="3">
    <source>
        <dbReference type="EMBL" id="KAF3760634.1"/>
    </source>
</evidence>
<evidence type="ECO:0000256" key="2">
    <source>
        <dbReference type="SAM" id="SignalP"/>
    </source>
</evidence>
<dbReference type="AlphaFoldDB" id="A0A9P4XTE5"/>